<evidence type="ECO:0000256" key="1">
    <source>
        <dbReference type="ARBA" id="ARBA00022690"/>
    </source>
</evidence>
<proteinExistence type="predicted"/>
<name>A0AAV8Z2H6_9CUCU</name>
<dbReference type="PRINTS" id="PR00759">
    <property type="entry name" value="BASICPTASE"/>
</dbReference>
<keyword evidence="3" id="KW-1015">Disulfide bond</keyword>
<evidence type="ECO:0000259" key="5">
    <source>
        <dbReference type="PROSITE" id="PS50279"/>
    </source>
</evidence>
<dbReference type="InterPro" id="IPR050098">
    <property type="entry name" value="TFPI/VKTCI-like"/>
</dbReference>
<dbReference type="EMBL" id="JAPWTK010000019">
    <property type="protein sequence ID" value="KAJ8958106.1"/>
    <property type="molecule type" value="Genomic_DNA"/>
</dbReference>
<feature type="domain" description="BPTI/Kunitz inhibitor" evidence="5">
    <location>
        <begin position="42"/>
        <end position="93"/>
    </location>
</feature>
<keyword evidence="4" id="KW-0732">Signal</keyword>
<keyword evidence="2" id="KW-0722">Serine protease inhibitor</keyword>
<dbReference type="Proteomes" id="UP001162162">
    <property type="component" value="Unassembled WGS sequence"/>
</dbReference>
<dbReference type="SMART" id="SM00131">
    <property type="entry name" value="KU"/>
    <property type="match status" value="1"/>
</dbReference>
<sequence>MYHSNKEGNLIREEMRWFFLAFVCSLLLAVSGRPDRSALHPCSGPPDKGPCNRNIYKWAFDHDRQECYTFLWGGCAGNEKNRFDSEKQCFDRCLQPKAVNIEHIINKFVG</sequence>
<protein>
    <recommendedName>
        <fullName evidence="5">BPTI/Kunitz inhibitor domain-containing protein</fullName>
    </recommendedName>
</protein>
<feature type="signal peptide" evidence="4">
    <location>
        <begin position="1"/>
        <end position="32"/>
    </location>
</feature>
<dbReference type="FunFam" id="4.10.410.10:FF:000020">
    <property type="entry name" value="Collagen, type VI, alpha 3"/>
    <property type="match status" value="1"/>
</dbReference>
<organism evidence="6 7">
    <name type="scientific">Aromia moschata</name>
    <dbReference type="NCBI Taxonomy" id="1265417"/>
    <lineage>
        <taxon>Eukaryota</taxon>
        <taxon>Metazoa</taxon>
        <taxon>Ecdysozoa</taxon>
        <taxon>Arthropoda</taxon>
        <taxon>Hexapoda</taxon>
        <taxon>Insecta</taxon>
        <taxon>Pterygota</taxon>
        <taxon>Neoptera</taxon>
        <taxon>Endopterygota</taxon>
        <taxon>Coleoptera</taxon>
        <taxon>Polyphaga</taxon>
        <taxon>Cucujiformia</taxon>
        <taxon>Chrysomeloidea</taxon>
        <taxon>Cerambycidae</taxon>
        <taxon>Cerambycinae</taxon>
        <taxon>Callichromatini</taxon>
        <taxon>Aromia</taxon>
    </lineage>
</organism>
<evidence type="ECO:0000313" key="6">
    <source>
        <dbReference type="EMBL" id="KAJ8958106.1"/>
    </source>
</evidence>
<keyword evidence="7" id="KW-1185">Reference proteome</keyword>
<dbReference type="Pfam" id="PF00014">
    <property type="entry name" value="Kunitz_BPTI"/>
    <property type="match status" value="1"/>
</dbReference>
<dbReference type="PANTHER" id="PTHR10083">
    <property type="entry name" value="KUNITZ-TYPE PROTEASE INHIBITOR-RELATED"/>
    <property type="match status" value="1"/>
</dbReference>
<comment type="caution">
    <text evidence="6">The sequence shown here is derived from an EMBL/GenBank/DDBJ whole genome shotgun (WGS) entry which is preliminary data.</text>
</comment>
<evidence type="ECO:0000313" key="7">
    <source>
        <dbReference type="Proteomes" id="UP001162162"/>
    </source>
</evidence>
<dbReference type="GO" id="GO:0004867">
    <property type="term" value="F:serine-type endopeptidase inhibitor activity"/>
    <property type="evidence" value="ECO:0007669"/>
    <property type="project" value="UniProtKB-KW"/>
</dbReference>
<evidence type="ECO:0000256" key="2">
    <source>
        <dbReference type="ARBA" id="ARBA00022900"/>
    </source>
</evidence>
<dbReference type="Gene3D" id="4.10.410.10">
    <property type="entry name" value="Pancreatic trypsin inhibitor Kunitz domain"/>
    <property type="match status" value="1"/>
</dbReference>
<dbReference type="SUPFAM" id="SSF57362">
    <property type="entry name" value="BPTI-like"/>
    <property type="match status" value="1"/>
</dbReference>
<dbReference type="InterPro" id="IPR002223">
    <property type="entry name" value="Kunitz_BPTI"/>
</dbReference>
<dbReference type="PROSITE" id="PS50279">
    <property type="entry name" value="BPTI_KUNITZ_2"/>
    <property type="match status" value="1"/>
</dbReference>
<reference evidence="6" key="1">
    <citation type="journal article" date="2023" name="Insect Mol. Biol.">
        <title>Genome sequencing provides insights into the evolution of gene families encoding plant cell wall-degrading enzymes in longhorned beetles.</title>
        <authorList>
            <person name="Shin N.R."/>
            <person name="Okamura Y."/>
            <person name="Kirsch R."/>
            <person name="Pauchet Y."/>
        </authorList>
    </citation>
    <scope>NUCLEOTIDE SEQUENCE</scope>
    <source>
        <strain evidence="6">AMC_N1</strain>
    </source>
</reference>
<dbReference type="CDD" id="cd00109">
    <property type="entry name" value="Kunitz-type"/>
    <property type="match status" value="1"/>
</dbReference>
<evidence type="ECO:0000256" key="3">
    <source>
        <dbReference type="ARBA" id="ARBA00023157"/>
    </source>
</evidence>
<dbReference type="InterPro" id="IPR036880">
    <property type="entry name" value="Kunitz_BPTI_sf"/>
</dbReference>
<keyword evidence="1" id="KW-0646">Protease inhibitor</keyword>
<feature type="chain" id="PRO_5043328451" description="BPTI/Kunitz inhibitor domain-containing protein" evidence="4">
    <location>
        <begin position="33"/>
        <end position="110"/>
    </location>
</feature>
<accession>A0AAV8Z2H6</accession>
<evidence type="ECO:0000256" key="4">
    <source>
        <dbReference type="SAM" id="SignalP"/>
    </source>
</evidence>
<dbReference type="AlphaFoldDB" id="A0AAV8Z2H6"/>
<gene>
    <name evidence="6" type="ORF">NQ318_006035</name>
</gene>